<sequence>MSISGSAPPTPDPSRKAEGFLTPEMAILQIRLILELCIKENAHKLPQKLLTLLAEYNSNFPIVNMKLKFMEGEERAFNFDELKEYILLVLIPQLSADQKLILRLDGGLNLIKKLTATANAWPSQDNYEILKAKREKEVYEQEGFYPLSHEKYESQQLKSPVLTFSKQHIPSNNQASVTPAERKHKKNPQKGFG</sequence>
<name>A0A0Q9YYQ9_9GAMM</name>
<reference evidence="3" key="3">
    <citation type="submission" date="2021-06" db="EMBL/GenBank/DDBJ databases">
        <title>Genomic Description and Analysis of Intracellular Bacteria, Candidatus Berkiella cookevillensis and Candidatus Berkiella aquae.</title>
        <authorList>
            <person name="Kidane D.T."/>
            <person name="Mehari Y.T."/>
            <person name="Rice F.C."/>
            <person name="Arivett B.A."/>
            <person name="Farone A.L."/>
            <person name="Berk S.G."/>
            <person name="Farone M.B."/>
        </authorList>
    </citation>
    <scope>NUCLEOTIDE SEQUENCE</scope>
    <source>
        <strain evidence="3">HT99</strain>
    </source>
</reference>
<evidence type="ECO:0000313" key="2">
    <source>
        <dbReference type="EMBL" id="KRG22698.1"/>
    </source>
</evidence>
<dbReference type="EMBL" id="LKAJ02000001">
    <property type="protein sequence ID" value="MCS5711940.1"/>
    <property type="molecule type" value="Genomic_DNA"/>
</dbReference>
<keyword evidence="4" id="KW-1185">Reference proteome</keyword>
<protein>
    <submittedName>
        <fullName evidence="2">Uncharacterized protein</fullName>
    </submittedName>
</protein>
<reference evidence="3" key="2">
    <citation type="journal article" date="2016" name="Genome Announc.">
        <title>Draft Genome Sequences of Two Novel Amoeba-Resistant Intranuclear Bacteria, 'Candidatus Berkiella cookevillensis' and 'Candidatus Berkiella aquae'.</title>
        <authorList>
            <person name="Mehari Y.T."/>
            <person name="Arivett B.A."/>
            <person name="Farone A.L."/>
            <person name="Gunderson J.H."/>
            <person name="Farone M.B."/>
        </authorList>
    </citation>
    <scope>NUCLEOTIDE SEQUENCE</scope>
    <source>
        <strain evidence="3">HT99</strain>
    </source>
</reference>
<evidence type="ECO:0000313" key="3">
    <source>
        <dbReference type="EMBL" id="MCS5711940.1"/>
    </source>
</evidence>
<evidence type="ECO:0000256" key="1">
    <source>
        <dbReference type="SAM" id="MobiDB-lite"/>
    </source>
</evidence>
<feature type="compositionally biased region" description="Basic residues" evidence="1">
    <location>
        <begin position="182"/>
        <end position="193"/>
    </location>
</feature>
<reference evidence="2" key="1">
    <citation type="submission" date="2015-09" db="EMBL/GenBank/DDBJ databases">
        <title>Draft Genome Sequences of Two Novel Amoeba-resistant Intranuclear Bacteria, Candidatus Berkiella cookevillensis and Candidatus Berkiella aquae.</title>
        <authorList>
            <person name="Mehari Y.T."/>
            <person name="Arivett B.A."/>
            <person name="Farone A.L."/>
            <person name="Gunderson J.H."/>
            <person name="Farone M.B."/>
        </authorList>
    </citation>
    <scope>NUCLEOTIDE SEQUENCE [LARGE SCALE GENOMIC DNA]</scope>
    <source>
        <strain evidence="2">HT99</strain>
    </source>
</reference>
<organism evidence="2">
    <name type="scientific">Candidatus Berkiella aquae</name>
    <dbReference type="NCBI Taxonomy" id="295108"/>
    <lineage>
        <taxon>Bacteria</taxon>
        <taxon>Pseudomonadati</taxon>
        <taxon>Pseudomonadota</taxon>
        <taxon>Gammaproteobacteria</taxon>
        <taxon>Candidatus Berkiellales</taxon>
        <taxon>Candidatus Berkiellaceae</taxon>
        <taxon>Candidatus Berkiella</taxon>
    </lineage>
</organism>
<dbReference type="EMBL" id="LKAJ01000001">
    <property type="protein sequence ID" value="KRG22698.1"/>
    <property type="molecule type" value="Genomic_DNA"/>
</dbReference>
<gene>
    <name evidence="2" type="ORF">HT99x_00238</name>
    <name evidence="3" type="ORF">HT99x_010895</name>
</gene>
<dbReference type="Proteomes" id="UP000051497">
    <property type="component" value="Unassembled WGS sequence"/>
</dbReference>
<evidence type="ECO:0000313" key="4">
    <source>
        <dbReference type="Proteomes" id="UP000051497"/>
    </source>
</evidence>
<proteinExistence type="predicted"/>
<feature type="region of interest" description="Disordered" evidence="1">
    <location>
        <begin position="168"/>
        <end position="193"/>
    </location>
</feature>
<dbReference type="RefSeq" id="WP_075064884.1">
    <property type="nucleotide sequence ID" value="NZ_LKAJ02000001.1"/>
</dbReference>
<feature type="compositionally biased region" description="Polar residues" evidence="1">
    <location>
        <begin position="168"/>
        <end position="177"/>
    </location>
</feature>
<dbReference type="AlphaFoldDB" id="A0A0Q9YYQ9"/>
<comment type="caution">
    <text evidence="2">The sequence shown here is derived from an EMBL/GenBank/DDBJ whole genome shotgun (WGS) entry which is preliminary data.</text>
</comment>
<accession>A0A0Q9YYQ9</accession>